<feature type="compositionally biased region" description="Low complexity" evidence="10">
    <location>
        <begin position="187"/>
        <end position="199"/>
    </location>
</feature>
<dbReference type="Gene3D" id="3.30.200.20">
    <property type="entry name" value="Phosphorylase Kinase, domain 1"/>
    <property type="match status" value="1"/>
</dbReference>
<protein>
    <recommendedName>
        <fullName evidence="1">cAMP-dependent protein kinase</fullName>
        <ecNumber evidence="1">2.7.11.11</ecNumber>
    </recommendedName>
</protein>
<evidence type="ECO:0000256" key="7">
    <source>
        <dbReference type="ARBA" id="ARBA00047292"/>
    </source>
</evidence>
<dbReference type="Proteomes" id="UP001140172">
    <property type="component" value="Unassembled WGS sequence"/>
</dbReference>
<evidence type="ECO:0000259" key="11">
    <source>
        <dbReference type="PROSITE" id="PS50011"/>
    </source>
</evidence>
<evidence type="ECO:0000256" key="1">
    <source>
        <dbReference type="ARBA" id="ARBA00012444"/>
    </source>
</evidence>
<dbReference type="GO" id="GO:0005829">
    <property type="term" value="C:cytosol"/>
    <property type="evidence" value="ECO:0007669"/>
    <property type="project" value="TreeGrafter"/>
</dbReference>
<dbReference type="PROSITE" id="PS00107">
    <property type="entry name" value="PROTEIN_KINASE_ATP"/>
    <property type="match status" value="1"/>
</dbReference>
<evidence type="ECO:0000256" key="9">
    <source>
        <dbReference type="PROSITE-ProRule" id="PRU10141"/>
    </source>
</evidence>
<dbReference type="GO" id="GO:0005952">
    <property type="term" value="C:cAMP-dependent protein kinase complex"/>
    <property type="evidence" value="ECO:0007669"/>
    <property type="project" value="TreeGrafter"/>
</dbReference>
<sequence>MAFINKILQKTKHKIGDREGIPGMSPPSEKGPIYPHQVDSPTDPVPLPNSPLGSHQHHHQHHHQQSLHQQQQQSYGVAVAPAATHPHLLAHHQQQQQQQQPNVSVPFQQPVSLPSQQPYPQQQQPQIQKHVVPSNAPMVPSSTSVATRAASFSLGSLASARNAQSAPGGVGYPALYPGQQPMNHPLQQQQQQQQQQSQQNDGSLHHHHHHHHMHSHHHHQHSQNNWEQTQAPPPPERSYEDTHVRLDEFEIFRTVGTGSFGRVRLVRHRETGKYYAMKVLKKSHVVRAKQVEHVNSERRILAECSCPFIVHMLGTCQDRANLYFFMEYVVGGELFTYLRRYHRFPPPVAKFYAAEVLLALEYLHERNIIWRDTKPENILLDGRGHVKLTDMGFAKKVMDRTWTLCGTPDYLAPEVIQAKGYGRSVDWWALGILIFEMIAGYPPFYDEDHYRLYEKILAGRIQWPAQFDPVARDLVSRLLTADLSRRLGNLHRGSADIKEHRWFAEVDWNRLAMREIPAPLIPPQKVDGDTSNFDKYPETAETYGDMTSEDPYMDLFVEF</sequence>
<evidence type="ECO:0000313" key="14">
    <source>
        <dbReference type="Proteomes" id="UP001140172"/>
    </source>
</evidence>
<dbReference type="FunFam" id="3.30.200.20:FF:000005">
    <property type="entry name" value="cAMP-dependent protein kinase catalytic subunit"/>
    <property type="match status" value="1"/>
</dbReference>
<dbReference type="FunFam" id="1.10.510.10:FF:000005">
    <property type="entry name" value="cAMP-dependent protein kinase catalytic subunit alpha"/>
    <property type="match status" value="1"/>
</dbReference>
<evidence type="ECO:0000256" key="2">
    <source>
        <dbReference type="ARBA" id="ARBA00022527"/>
    </source>
</evidence>
<dbReference type="CDD" id="cd05580">
    <property type="entry name" value="STKc_PKA_like"/>
    <property type="match status" value="1"/>
</dbReference>
<dbReference type="OrthoDB" id="63267at2759"/>
<keyword evidence="14" id="KW-1185">Reference proteome</keyword>
<comment type="caution">
    <text evidence="13">The sequence shown here is derived from an EMBL/GenBank/DDBJ whole genome shotgun (WGS) entry which is preliminary data.</text>
</comment>
<keyword evidence="3 13" id="KW-0808">Transferase</keyword>
<dbReference type="AlphaFoldDB" id="A0A9W8LMJ3"/>
<dbReference type="PROSITE" id="PS51285">
    <property type="entry name" value="AGC_KINASE_CTER"/>
    <property type="match status" value="1"/>
</dbReference>
<dbReference type="InterPro" id="IPR000719">
    <property type="entry name" value="Prot_kinase_dom"/>
</dbReference>
<dbReference type="Pfam" id="PF00069">
    <property type="entry name" value="Pkinase"/>
    <property type="match status" value="1"/>
</dbReference>
<evidence type="ECO:0000313" key="13">
    <source>
        <dbReference type="EMBL" id="KAJ2788025.1"/>
    </source>
</evidence>
<dbReference type="PROSITE" id="PS50011">
    <property type="entry name" value="PROTEIN_KINASE_DOM"/>
    <property type="match status" value="1"/>
</dbReference>
<comment type="catalytic activity">
    <reaction evidence="7">
        <text>L-threonyl-[protein] + ATP = O-phospho-L-threonyl-[protein] + ADP + H(+)</text>
        <dbReference type="Rhea" id="RHEA:46608"/>
        <dbReference type="Rhea" id="RHEA-COMP:11060"/>
        <dbReference type="Rhea" id="RHEA-COMP:11605"/>
        <dbReference type="ChEBI" id="CHEBI:15378"/>
        <dbReference type="ChEBI" id="CHEBI:30013"/>
        <dbReference type="ChEBI" id="CHEBI:30616"/>
        <dbReference type="ChEBI" id="CHEBI:61977"/>
        <dbReference type="ChEBI" id="CHEBI:456216"/>
        <dbReference type="EC" id="2.7.11.11"/>
    </reaction>
</comment>
<evidence type="ECO:0000256" key="6">
    <source>
        <dbReference type="ARBA" id="ARBA00022840"/>
    </source>
</evidence>
<dbReference type="GO" id="GO:0005524">
    <property type="term" value="F:ATP binding"/>
    <property type="evidence" value="ECO:0007669"/>
    <property type="project" value="UniProtKB-UniRule"/>
</dbReference>
<evidence type="ECO:0000256" key="10">
    <source>
        <dbReference type="SAM" id="MobiDB-lite"/>
    </source>
</evidence>
<keyword evidence="5 13" id="KW-0418">Kinase</keyword>
<dbReference type="InterPro" id="IPR017441">
    <property type="entry name" value="Protein_kinase_ATP_BS"/>
</dbReference>
<name>A0A9W8LMJ3_9FUNG</name>
<organism evidence="13 14">
    <name type="scientific">Coemansia interrupta</name>
    <dbReference type="NCBI Taxonomy" id="1126814"/>
    <lineage>
        <taxon>Eukaryota</taxon>
        <taxon>Fungi</taxon>
        <taxon>Fungi incertae sedis</taxon>
        <taxon>Zoopagomycota</taxon>
        <taxon>Kickxellomycotina</taxon>
        <taxon>Kickxellomycetes</taxon>
        <taxon>Kickxellales</taxon>
        <taxon>Kickxellaceae</taxon>
        <taxon>Coemansia</taxon>
    </lineage>
</organism>
<feature type="binding site" evidence="9">
    <location>
        <position position="278"/>
    </location>
    <ligand>
        <name>ATP</name>
        <dbReference type="ChEBI" id="CHEBI:30616"/>
    </ligand>
</feature>
<feature type="region of interest" description="Disordered" evidence="10">
    <location>
        <begin position="10"/>
        <end position="142"/>
    </location>
</feature>
<feature type="domain" description="Protein kinase" evidence="11">
    <location>
        <begin position="249"/>
        <end position="503"/>
    </location>
</feature>
<accession>A0A9W8LMJ3</accession>
<evidence type="ECO:0000256" key="5">
    <source>
        <dbReference type="ARBA" id="ARBA00022777"/>
    </source>
</evidence>
<evidence type="ECO:0000259" key="12">
    <source>
        <dbReference type="PROSITE" id="PS51285"/>
    </source>
</evidence>
<feature type="domain" description="AGC-kinase C-terminal" evidence="12">
    <location>
        <begin position="504"/>
        <end position="559"/>
    </location>
</feature>
<feature type="region of interest" description="Disordered" evidence="10">
    <location>
        <begin position="162"/>
        <end position="239"/>
    </location>
</feature>
<feature type="compositionally biased region" description="Basic residues" evidence="10">
    <location>
        <begin position="205"/>
        <end position="221"/>
    </location>
</feature>
<evidence type="ECO:0000256" key="4">
    <source>
        <dbReference type="ARBA" id="ARBA00022741"/>
    </source>
</evidence>
<comment type="catalytic activity">
    <reaction evidence="8">
        <text>L-seryl-[protein] + ATP = O-phospho-L-seryl-[protein] + ADP + H(+)</text>
        <dbReference type="Rhea" id="RHEA:17989"/>
        <dbReference type="Rhea" id="RHEA-COMP:9863"/>
        <dbReference type="Rhea" id="RHEA-COMP:11604"/>
        <dbReference type="ChEBI" id="CHEBI:15378"/>
        <dbReference type="ChEBI" id="CHEBI:29999"/>
        <dbReference type="ChEBI" id="CHEBI:30616"/>
        <dbReference type="ChEBI" id="CHEBI:83421"/>
        <dbReference type="ChEBI" id="CHEBI:456216"/>
        <dbReference type="EC" id="2.7.11.11"/>
    </reaction>
</comment>
<dbReference type="GO" id="GO:0005634">
    <property type="term" value="C:nucleus"/>
    <property type="evidence" value="ECO:0007669"/>
    <property type="project" value="TreeGrafter"/>
</dbReference>
<dbReference type="Gene3D" id="1.10.510.10">
    <property type="entry name" value="Transferase(Phosphotransferase) domain 1"/>
    <property type="match status" value="1"/>
</dbReference>
<keyword evidence="2" id="KW-0723">Serine/threonine-protein kinase</keyword>
<dbReference type="PANTHER" id="PTHR24353:SF153">
    <property type="entry name" value="CAMP-DEPENDENT PROTEIN KINASE CATALYTIC SUBUNIT 1"/>
    <property type="match status" value="1"/>
</dbReference>
<feature type="compositionally biased region" description="Basic residues" evidence="10">
    <location>
        <begin position="55"/>
        <end position="65"/>
    </location>
</feature>
<dbReference type="InterPro" id="IPR011009">
    <property type="entry name" value="Kinase-like_dom_sf"/>
</dbReference>
<evidence type="ECO:0000256" key="8">
    <source>
        <dbReference type="ARBA" id="ARBA00047454"/>
    </source>
</evidence>
<gene>
    <name evidence="13" type="primary">TPK2</name>
    <name evidence="13" type="ORF">GGI15_000200</name>
</gene>
<keyword evidence="6 9" id="KW-0067">ATP-binding</keyword>
<reference evidence="13" key="1">
    <citation type="submission" date="2022-07" db="EMBL/GenBank/DDBJ databases">
        <title>Phylogenomic reconstructions and comparative analyses of Kickxellomycotina fungi.</title>
        <authorList>
            <person name="Reynolds N.K."/>
            <person name="Stajich J.E."/>
            <person name="Barry K."/>
            <person name="Grigoriev I.V."/>
            <person name="Crous P."/>
            <person name="Smith M.E."/>
        </authorList>
    </citation>
    <scope>NUCLEOTIDE SEQUENCE</scope>
    <source>
        <strain evidence="13">BCRC 34489</strain>
    </source>
</reference>
<dbReference type="PANTHER" id="PTHR24353">
    <property type="entry name" value="CYCLIC NUCLEOTIDE-DEPENDENT PROTEIN KINASE"/>
    <property type="match status" value="1"/>
</dbReference>
<dbReference type="InterPro" id="IPR000961">
    <property type="entry name" value="AGC-kinase_C"/>
</dbReference>
<evidence type="ECO:0000256" key="3">
    <source>
        <dbReference type="ARBA" id="ARBA00022679"/>
    </source>
</evidence>
<keyword evidence="4 9" id="KW-0547">Nucleotide-binding</keyword>
<dbReference type="SMART" id="SM00133">
    <property type="entry name" value="S_TK_X"/>
    <property type="match status" value="1"/>
</dbReference>
<proteinExistence type="predicted"/>
<dbReference type="EC" id="2.7.11.11" evidence="1"/>
<dbReference type="EMBL" id="JANBUM010000005">
    <property type="protein sequence ID" value="KAJ2788025.1"/>
    <property type="molecule type" value="Genomic_DNA"/>
</dbReference>
<dbReference type="SUPFAM" id="SSF56112">
    <property type="entry name" value="Protein kinase-like (PK-like)"/>
    <property type="match status" value="1"/>
</dbReference>
<feature type="compositionally biased region" description="Low complexity" evidence="10">
    <location>
        <begin position="66"/>
        <end position="133"/>
    </location>
</feature>
<dbReference type="GO" id="GO:0004691">
    <property type="term" value="F:cAMP-dependent protein kinase activity"/>
    <property type="evidence" value="ECO:0007669"/>
    <property type="project" value="UniProtKB-EC"/>
</dbReference>